<reference evidence="3" key="1">
    <citation type="submission" date="2020-09" db="EMBL/GenBank/DDBJ databases">
        <authorList>
            <person name="Kikuchi T."/>
        </authorList>
    </citation>
    <scope>NUCLEOTIDE SEQUENCE</scope>
    <source>
        <strain evidence="3">SH1</strain>
    </source>
</reference>
<feature type="domain" description="SCP" evidence="2">
    <location>
        <begin position="30"/>
        <end position="181"/>
    </location>
</feature>
<dbReference type="PROSITE" id="PS01010">
    <property type="entry name" value="CRISP_2"/>
    <property type="match status" value="1"/>
</dbReference>
<dbReference type="InterPro" id="IPR002413">
    <property type="entry name" value="V5_allergen-like"/>
</dbReference>
<dbReference type="AlphaFoldDB" id="A0A811KYB7"/>
<comment type="caution">
    <text evidence="3">The sequence shown here is derived from an EMBL/GenBank/DDBJ whole genome shotgun (WGS) entry which is preliminary data.</text>
</comment>
<dbReference type="EMBL" id="CAJFDH010000004">
    <property type="protein sequence ID" value="CAD5220444.1"/>
    <property type="molecule type" value="Genomic_DNA"/>
</dbReference>
<dbReference type="PRINTS" id="PR00837">
    <property type="entry name" value="V5TPXLIKE"/>
</dbReference>
<dbReference type="OrthoDB" id="5853705at2759"/>
<protein>
    <recommendedName>
        <fullName evidence="2">SCP domain-containing protein</fullName>
    </recommendedName>
</protein>
<dbReference type="Gene3D" id="3.40.33.10">
    <property type="entry name" value="CAP"/>
    <property type="match status" value="1"/>
</dbReference>
<dbReference type="Proteomes" id="UP000783686">
    <property type="component" value="Unassembled WGS sequence"/>
</dbReference>
<dbReference type="InterPro" id="IPR018244">
    <property type="entry name" value="Allrgn_V5/Tpx1_CS"/>
</dbReference>
<accession>A0A811KYB7</accession>
<feature type="chain" id="PRO_5035595403" description="SCP domain-containing protein" evidence="1">
    <location>
        <begin position="21"/>
        <end position="234"/>
    </location>
</feature>
<dbReference type="EMBL" id="CAJFCW020000004">
    <property type="protein sequence ID" value="CAG9113702.1"/>
    <property type="molecule type" value="Genomic_DNA"/>
</dbReference>
<proteinExistence type="predicted"/>
<dbReference type="CDD" id="cd05380">
    <property type="entry name" value="CAP_euk"/>
    <property type="match status" value="1"/>
</dbReference>
<dbReference type="InterPro" id="IPR014044">
    <property type="entry name" value="CAP_dom"/>
</dbReference>
<dbReference type="InterPro" id="IPR035940">
    <property type="entry name" value="CAP_sf"/>
</dbReference>
<keyword evidence="4" id="KW-1185">Reference proteome</keyword>
<dbReference type="Pfam" id="PF00188">
    <property type="entry name" value="CAP"/>
    <property type="match status" value="1"/>
</dbReference>
<evidence type="ECO:0000313" key="4">
    <source>
        <dbReference type="Proteomes" id="UP000614601"/>
    </source>
</evidence>
<sequence length="234" mass="27067">MLLLWKNLLIMMGWVNEIEKFDTKEVLTKKQTDYIVNAHNSFRQKFSNGKVYLNGVQWPQAKNIYKLTYRKLMASAAQDQVNSCSFNSNLARFGQNICILDKDDHDDVIESCFDNWSMSAIRLNPQTDLTFDKNMSLSSNFTQLLWARTTLIGCGINDCRKNGKDVTIFLCNYFPAGNVLNEQVYEPGRRCVYDEDCNLHKSSKCEKEGLCSTTHDRVIGDRLPFKIQTEWDEL</sequence>
<dbReference type="SMART" id="SM00198">
    <property type="entry name" value="SCP"/>
    <property type="match status" value="1"/>
</dbReference>
<feature type="signal peptide" evidence="1">
    <location>
        <begin position="1"/>
        <end position="20"/>
    </location>
</feature>
<dbReference type="Proteomes" id="UP000614601">
    <property type="component" value="Unassembled WGS sequence"/>
</dbReference>
<name>A0A811KYB7_9BILA</name>
<organism evidence="3 4">
    <name type="scientific">Bursaphelenchus okinawaensis</name>
    <dbReference type="NCBI Taxonomy" id="465554"/>
    <lineage>
        <taxon>Eukaryota</taxon>
        <taxon>Metazoa</taxon>
        <taxon>Ecdysozoa</taxon>
        <taxon>Nematoda</taxon>
        <taxon>Chromadorea</taxon>
        <taxon>Rhabditida</taxon>
        <taxon>Tylenchina</taxon>
        <taxon>Tylenchomorpha</taxon>
        <taxon>Aphelenchoidea</taxon>
        <taxon>Aphelenchoididae</taxon>
        <taxon>Bursaphelenchus</taxon>
    </lineage>
</organism>
<evidence type="ECO:0000313" key="3">
    <source>
        <dbReference type="EMBL" id="CAD5220444.1"/>
    </source>
</evidence>
<keyword evidence="1" id="KW-0732">Signal</keyword>
<gene>
    <name evidence="3" type="ORF">BOKJ2_LOCUS8947</name>
</gene>
<evidence type="ECO:0000256" key="1">
    <source>
        <dbReference type="SAM" id="SignalP"/>
    </source>
</evidence>
<dbReference type="PRINTS" id="PR00838">
    <property type="entry name" value="V5ALLERGEN"/>
</dbReference>
<dbReference type="InterPro" id="IPR001283">
    <property type="entry name" value="CRISP-related"/>
</dbReference>
<dbReference type="GO" id="GO:0005576">
    <property type="term" value="C:extracellular region"/>
    <property type="evidence" value="ECO:0007669"/>
    <property type="project" value="InterPro"/>
</dbReference>
<dbReference type="PANTHER" id="PTHR10334">
    <property type="entry name" value="CYSTEINE-RICH SECRETORY PROTEIN-RELATED"/>
    <property type="match status" value="1"/>
</dbReference>
<dbReference type="SUPFAM" id="SSF55797">
    <property type="entry name" value="PR-1-like"/>
    <property type="match status" value="1"/>
</dbReference>
<evidence type="ECO:0000259" key="2">
    <source>
        <dbReference type="SMART" id="SM00198"/>
    </source>
</evidence>